<proteinExistence type="predicted"/>
<evidence type="ECO:0000256" key="3">
    <source>
        <dbReference type="ARBA" id="ARBA00023242"/>
    </source>
</evidence>
<dbReference type="InterPro" id="IPR017072">
    <property type="entry name" value="TF_Spt6"/>
</dbReference>
<dbReference type="PANTHER" id="PTHR10145:SF6">
    <property type="entry name" value="TRANSCRIPTION ELONGATION FACTOR SPT6"/>
    <property type="match status" value="1"/>
</dbReference>
<dbReference type="OrthoDB" id="1735887at2759"/>
<dbReference type="Proteomes" id="UP000585474">
    <property type="component" value="Unassembled WGS sequence"/>
</dbReference>
<dbReference type="Gene3D" id="1.10.150.850">
    <property type="entry name" value="Spt6, helix-hairpin-helix domain"/>
    <property type="match status" value="1"/>
</dbReference>
<feature type="region of interest" description="Disordered" evidence="4">
    <location>
        <begin position="61"/>
        <end position="93"/>
    </location>
</feature>
<sequence>MKMTMSCFKIITLQSFIVESKEFKRLEKAQRDTGESTLVFLMMRNLLEVGRVTAEEKLKRSLFGDDKGPPLDDIAEEEEQSEEEEEDIDDEDDMADFIVDEEVDEHGARVRLCKQGLEKMGKYDGSGEWRERRLEDEFEQSQGEGELGQPLLSKRGTGTTQGEGELSINKDDIMKFWEFMHVQKLDLPFVTMYRKEECLSLLRDPEQHETDFENQNKPDQQPTIRWHKRTDVLKGAKETAEERATNFTCAIFETPQAVLKAVEICCDLGRDILSWKLCPLESFLTVDEKYGIVEQVMVNNTNQVGLDVNLAIAHEWLFSPLQLISGLGPRKAASLQRSLVTTGAIYTRKDLLTAHGLDVQDDDAIDDEDMAEMVIEHVKGKPDLLKYFEMDEYANSKKWENKIGVDTRLLGLAST</sequence>
<dbReference type="AlphaFoldDB" id="A0A7J0ENW0"/>
<feature type="compositionally biased region" description="Acidic residues" evidence="4">
    <location>
        <begin position="73"/>
        <end position="93"/>
    </location>
</feature>
<dbReference type="GO" id="GO:0031491">
    <property type="term" value="F:nucleosome binding"/>
    <property type="evidence" value="ECO:0007669"/>
    <property type="project" value="TreeGrafter"/>
</dbReference>
<evidence type="ECO:0000259" key="5">
    <source>
        <dbReference type="Pfam" id="PF14635"/>
    </source>
</evidence>
<dbReference type="InterPro" id="IPR010994">
    <property type="entry name" value="RuvA_2-like"/>
</dbReference>
<dbReference type="InterPro" id="IPR032706">
    <property type="entry name" value="Spt6_HHH"/>
</dbReference>
<dbReference type="Pfam" id="PF14635">
    <property type="entry name" value="HHH_7"/>
    <property type="match status" value="1"/>
</dbReference>
<dbReference type="GO" id="GO:0034728">
    <property type="term" value="P:nucleosome organization"/>
    <property type="evidence" value="ECO:0007669"/>
    <property type="project" value="TreeGrafter"/>
</dbReference>
<comment type="subcellular location">
    <subcellularLocation>
        <location evidence="1">Nucleus</location>
    </subcellularLocation>
</comment>
<dbReference type="EMBL" id="BJWL01000006">
    <property type="protein sequence ID" value="GFY88174.1"/>
    <property type="molecule type" value="Genomic_DNA"/>
</dbReference>
<dbReference type="PANTHER" id="PTHR10145">
    <property type="entry name" value="TRANSCRIPTION ELONGATION FACTOR SPT6"/>
    <property type="match status" value="1"/>
</dbReference>
<feature type="domain" description="Transcription elongation factor Spt6 helix-hairpin-helix motif" evidence="5">
    <location>
        <begin position="270"/>
        <end position="355"/>
    </location>
</feature>
<dbReference type="GO" id="GO:0008023">
    <property type="term" value="C:transcription elongation factor complex"/>
    <property type="evidence" value="ECO:0007669"/>
    <property type="project" value="TreeGrafter"/>
</dbReference>
<keyword evidence="2" id="KW-0804">Transcription</keyword>
<gene>
    <name evidence="6" type="ORF">Acr_06g0001140</name>
</gene>
<dbReference type="InterPro" id="IPR023319">
    <property type="entry name" value="Tex-like_HTH_dom_sf"/>
</dbReference>
<dbReference type="GO" id="GO:0140673">
    <property type="term" value="P:transcription elongation-coupled chromatin remodeling"/>
    <property type="evidence" value="ECO:0007669"/>
    <property type="project" value="InterPro"/>
</dbReference>
<dbReference type="GO" id="GO:0042393">
    <property type="term" value="F:histone binding"/>
    <property type="evidence" value="ECO:0007669"/>
    <property type="project" value="TreeGrafter"/>
</dbReference>
<comment type="caution">
    <text evidence="6">The sequence shown here is derived from an EMBL/GenBank/DDBJ whole genome shotgun (WGS) entry which is preliminary data.</text>
</comment>
<evidence type="ECO:0000256" key="4">
    <source>
        <dbReference type="SAM" id="MobiDB-lite"/>
    </source>
</evidence>
<reference evidence="6 7" key="1">
    <citation type="submission" date="2019-07" db="EMBL/GenBank/DDBJ databases">
        <title>De Novo Assembly of kiwifruit Actinidia rufa.</title>
        <authorList>
            <person name="Sugita-Konishi S."/>
            <person name="Sato K."/>
            <person name="Mori E."/>
            <person name="Abe Y."/>
            <person name="Kisaki G."/>
            <person name="Hamano K."/>
            <person name="Suezawa K."/>
            <person name="Otani M."/>
            <person name="Fukuda T."/>
            <person name="Manabe T."/>
            <person name="Gomi K."/>
            <person name="Tabuchi M."/>
            <person name="Akimitsu K."/>
            <person name="Kataoka I."/>
        </authorList>
    </citation>
    <scope>NUCLEOTIDE SEQUENCE [LARGE SCALE GENOMIC DNA]</scope>
    <source>
        <strain evidence="7">cv. Fuchu</strain>
    </source>
</reference>
<evidence type="ECO:0000256" key="2">
    <source>
        <dbReference type="ARBA" id="ARBA00023163"/>
    </source>
</evidence>
<name>A0A7J0ENW0_9ERIC</name>
<dbReference type="SUPFAM" id="SSF47781">
    <property type="entry name" value="RuvA domain 2-like"/>
    <property type="match status" value="1"/>
</dbReference>
<evidence type="ECO:0000256" key="1">
    <source>
        <dbReference type="ARBA" id="ARBA00004123"/>
    </source>
</evidence>
<feature type="compositionally biased region" description="Basic and acidic residues" evidence="4">
    <location>
        <begin position="61"/>
        <end position="70"/>
    </location>
</feature>
<keyword evidence="3" id="KW-0539">Nucleus</keyword>
<dbReference type="Gene3D" id="1.10.10.650">
    <property type="entry name" value="RuvA domain 2-like"/>
    <property type="match status" value="1"/>
</dbReference>
<feature type="region of interest" description="Disordered" evidence="4">
    <location>
        <begin position="136"/>
        <end position="165"/>
    </location>
</feature>
<evidence type="ECO:0000313" key="7">
    <source>
        <dbReference type="Proteomes" id="UP000585474"/>
    </source>
</evidence>
<accession>A0A7J0ENW0</accession>
<organism evidence="6 7">
    <name type="scientific">Actinidia rufa</name>
    <dbReference type="NCBI Taxonomy" id="165716"/>
    <lineage>
        <taxon>Eukaryota</taxon>
        <taxon>Viridiplantae</taxon>
        <taxon>Streptophyta</taxon>
        <taxon>Embryophyta</taxon>
        <taxon>Tracheophyta</taxon>
        <taxon>Spermatophyta</taxon>
        <taxon>Magnoliopsida</taxon>
        <taxon>eudicotyledons</taxon>
        <taxon>Gunneridae</taxon>
        <taxon>Pentapetalae</taxon>
        <taxon>asterids</taxon>
        <taxon>Ericales</taxon>
        <taxon>Actinidiaceae</taxon>
        <taxon>Actinidia</taxon>
    </lineage>
</organism>
<keyword evidence="7" id="KW-1185">Reference proteome</keyword>
<evidence type="ECO:0000313" key="6">
    <source>
        <dbReference type="EMBL" id="GFY88174.1"/>
    </source>
</evidence>
<protein>
    <submittedName>
        <fullName evidence="6">Global transcription factor group B1</fullName>
    </submittedName>
</protein>